<protein>
    <submittedName>
        <fullName evidence="1">Protein transport protein Sec1p</fullName>
    </submittedName>
</protein>
<gene>
    <name evidence="1" type="ORF">CLIB1444_02S16842</name>
</gene>
<accession>A0ACA9Y4U2</accession>
<dbReference type="EMBL" id="CALSDN010000002">
    <property type="protein sequence ID" value="CAH6719803.1"/>
    <property type="molecule type" value="Genomic_DNA"/>
</dbReference>
<proteinExistence type="predicted"/>
<name>A0ACA9Y4U2_9ASCO</name>
<comment type="caution">
    <text evidence="1">The sequence shown here is derived from an EMBL/GenBank/DDBJ whole genome shotgun (WGS) entry which is preliminary data.</text>
</comment>
<evidence type="ECO:0000313" key="1">
    <source>
        <dbReference type="EMBL" id="CAH6719803.1"/>
    </source>
</evidence>
<keyword evidence="2" id="KW-1185">Reference proteome</keyword>
<reference evidence="1" key="1">
    <citation type="submission" date="2022-06" db="EMBL/GenBank/DDBJ databases">
        <authorList>
            <person name="Legras J.-L."/>
            <person name="Devillers H."/>
            <person name="Grondin C."/>
        </authorList>
    </citation>
    <scope>NUCLEOTIDE SEQUENCE</scope>
    <source>
        <strain evidence="1">CLIB 1444</strain>
    </source>
</reference>
<dbReference type="Proteomes" id="UP001152531">
    <property type="component" value="Unassembled WGS sequence"/>
</dbReference>
<organism evidence="1 2">
    <name type="scientific">[Candida] jaroonii</name>
    <dbReference type="NCBI Taxonomy" id="467808"/>
    <lineage>
        <taxon>Eukaryota</taxon>
        <taxon>Fungi</taxon>
        <taxon>Dikarya</taxon>
        <taxon>Ascomycota</taxon>
        <taxon>Saccharomycotina</taxon>
        <taxon>Pichiomycetes</taxon>
        <taxon>Debaryomycetaceae</taxon>
        <taxon>Yamadazyma</taxon>
    </lineage>
</organism>
<evidence type="ECO:0000313" key="2">
    <source>
        <dbReference type="Proteomes" id="UP001152531"/>
    </source>
</evidence>
<sequence length="747" mass="87137">MSEFNLLELQKQYIIDQIKGIQLPGNLYTLILDDKTESILYQVIKKEQLLRIVTSIEKLDDKRKQQTFLEAIYFIEPTIYTLNCVIGDVITHKYRKGWGLFLPILPNDNQIYQFYQSSKFLNNPKVQNYFDFGENITFIQSNFFPIEQRVFLTDNKTDNSMAIYYNENCSDLVLAQIRKVAKSLVNLMVITGEYPLIRFYSPQNQHFYKATRLSELIADEFQNQIDEYARNNHDFPPIENQEKPRSILLITDRTIDLYAPLLHEFTYQAMSMDIVPSLEREGIYKYKSENEKGEISEITNSLTNENDEDWINLRHLHIIESSELIINKINDLIKNNPLMVDRSKATTSSDLMHIVANLKGFDKERKQLMLHKTLIDECLDRNDERKLAEFAADFEQTCCAEGFSFEGNRNKTLHDDLIVLLARDDLTVNDKMRLVLIYGLYRGGLIEQDFMKLVKFIGVKDTQIISLISRCFYNLHKLGLPIVKSKVTDPKVQKKLFHTINNDGTYNTSRFGPGIKSILQYLIKYQLDEEWFPYFRDKPLEDDIPANIDINNNHVNPSNSLRNSRIKASWAQSSTKINTIKNKQRIFCYVAGGMTYSETRSIYELSKSLNKDFYIGSETILKPRDFLIGLQSMDKMKQLPDLNLNLYKELTDNREPPVYLFESENKNHLQSRVPSASSNGSATPTIQSNQNQMNQSQMNQMNIDFNKFNINSQPNTNLPSHYQKRSSQIQPEEKKEKKTSKLKKLFR</sequence>